<dbReference type="Gene3D" id="2.30.110.10">
    <property type="entry name" value="Electron Transport, Fmn-binding Protein, Chain A"/>
    <property type="match status" value="1"/>
</dbReference>
<evidence type="ECO:0008006" key="3">
    <source>
        <dbReference type="Google" id="ProtNLM"/>
    </source>
</evidence>
<evidence type="ECO:0000313" key="2">
    <source>
        <dbReference type="Proteomes" id="UP000199267"/>
    </source>
</evidence>
<sequence>MSRLEKSDYPLAKIRRYLETGPIVLVTSAWQDETNIMTMGWHLMMQFSPVLFGCYI</sequence>
<name>A0A1H9SFP9_9GAMM</name>
<dbReference type="Proteomes" id="UP000199267">
    <property type="component" value="Unassembled WGS sequence"/>
</dbReference>
<evidence type="ECO:0000313" key="1">
    <source>
        <dbReference type="EMBL" id="SER83804.1"/>
    </source>
</evidence>
<protein>
    <recommendedName>
        <fullName evidence="3">Flavin reductase like domain-containing protein</fullName>
    </recommendedName>
</protein>
<proteinExistence type="predicted"/>
<dbReference type="AlphaFoldDB" id="A0A1H9SFP9"/>
<dbReference type="RefSeq" id="WP_244158972.1">
    <property type="nucleotide sequence ID" value="NZ_FOFJ01000101.1"/>
</dbReference>
<reference evidence="1 2" key="1">
    <citation type="submission" date="2016-10" db="EMBL/GenBank/DDBJ databases">
        <authorList>
            <person name="de Groot N.N."/>
        </authorList>
    </citation>
    <scope>NUCLEOTIDE SEQUENCE [LARGE SCALE GENOMIC DNA]</scope>
    <source>
        <strain evidence="1 2">DSM 378</strain>
    </source>
</reference>
<gene>
    <name evidence="1" type="ORF">SAMN04244573_04424</name>
</gene>
<dbReference type="EMBL" id="FOFJ01000101">
    <property type="protein sequence ID" value="SER83804.1"/>
    <property type="molecule type" value="Genomic_DNA"/>
</dbReference>
<organism evidence="1 2">
    <name type="scientific">Azotobacter beijerinckii</name>
    <dbReference type="NCBI Taxonomy" id="170623"/>
    <lineage>
        <taxon>Bacteria</taxon>
        <taxon>Pseudomonadati</taxon>
        <taxon>Pseudomonadota</taxon>
        <taxon>Gammaproteobacteria</taxon>
        <taxon>Pseudomonadales</taxon>
        <taxon>Pseudomonadaceae</taxon>
        <taxon>Azotobacter</taxon>
    </lineage>
</organism>
<accession>A0A1H9SFP9</accession>
<dbReference type="SUPFAM" id="SSF50475">
    <property type="entry name" value="FMN-binding split barrel"/>
    <property type="match status" value="1"/>
</dbReference>
<dbReference type="InterPro" id="IPR012349">
    <property type="entry name" value="Split_barrel_FMN-bd"/>
</dbReference>